<feature type="coiled-coil region" evidence="14">
    <location>
        <begin position="1439"/>
        <end position="1515"/>
    </location>
</feature>
<feature type="signal peptide" evidence="15">
    <location>
        <begin position="1"/>
        <end position="20"/>
    </location>
</feature>
<comment type="caution">
    <text evidence="13">Lacks conserved residue(s) required for the propagation of feature annotation.</text>
</comment>
<evidence type="ECO:0000256" key="15">
    <source>
        <dbReference type="SAM" id="SignalP"/>
    </source>
</evidence>
<feature type="domain" description="Laminin EGF-like" evidence="16">
    <location>
        <begin position="982"/>
        <end position="1027"/>
    </location>
</feature>
<dbReference type="Proteomes" id="UP001152888">
    <property type="component" value="Unassembled WGS sequence"/>
</dbReference>
<feature type="domain" description="Laminin IV type A" evidence="17">
    <location>
        <begin position="518"/>
        <end position="687"/>
    </location>
</feature>
<name>A0A9P0PZ50_ACAOB</name>
<dbReference type="FunFam" id="2.10.25.10:FF:000067">
    <property type="entry name" value="Laminin subunit gamma 1"/>
    <property type="match status" value="1"/>
</dbReference>
<feature type="domain" description="Laminin EGF-like" evidence="16">
    <location>
        <begin position="722"/>
        <end position="770"/>
    </location>
</feature>
<dbReference type="SMART" id="SM00136">
    <property type="entry name" value="LamNT"/>
    <property type="match status" value="1"/>
</dbReference>
<proteinExistence type="predicted"/>
<feature type="disulfide bond" evidence="13">
    <location>
        <begin position="982"/>
        <end position="994"/>
    </location>
</feature>
<reference evidence="19" key="1">
    <citation type="submission" date="2022-03" db="EMBL/GenBank/DDBJ databases">
        <authorList>
            <person name="Sayadi A."/>
        </authorList>
    </citation>
    <scope>NUCLEOTIDE SEQUENCE</scope>
</reference>
<keyword evidence="3" id="KW-0964">Secreted</keyword>
<dbReference type="FunFam" id="2.10.25.10:FF:000580">
    <property type="entry name" value="Wing blister, isoform B"/>
    <property type="match status" value="1"/>
</dbReference>
<dbReference type="SMART" id="SM00180">
    <property type="entry name" value="EGF_Lam"/>
    <property type="match status" value="11"/>
</dbReference>
<evidence type="ECO:0008006" key="21">
    <source>
        <dbReference type="Google" id="ProtNLM"/>
    </source>
</evidence>
<keyword evidence="12 13" id="KW-0424">Laminin EGF-like domain</keyword>
<feature type="coiled-coil region" evidence="14">
    <location>
        <begin position="1541"/>
        <end position="1598"/>
    </location>
</feature>
<dbReference type="FunFam" id="2.10.25.10:FF:000090">
    <property type="entry name" value="laminin subunit alpha"/>
    <property type="match status" value="1"/>
</dbReference>
<keyword evidence="9 14" id="KW-0175">Coiled coil</keyword>
<dbReference type="GO" id="GO:0005604">
    <property type="term" value="C:basement membrane"/>
    <property type="evidence" value="ECO:0007669"/>
    <property type="project" value="UniProtKB-SubCell"/>
</dbReference>
<dbReference type="InterPro" id="IPR000742">
    <property type="entry name" value="EGF"/>
</dbReference>
<feature type="disulfide bond" evidence="13">
    <location>
        <begin position="412"/>
        <end position="421"/>
    </location>
</feature>
<keyword evidence="8" id="KW-0130">Cell adhesion</keyword>
<evidence type="ECO:0000313" key="19">
    <source>
        <dbReference type="EMBL" id="CAH1999426.1"/>
    </source>
</evidence>
<feature type="domain" description="Laminin EGF-like" evidence="16">
    <location>
        <begin position="825"/>
        <end position="879"/>
    </location>
</feature>
<evidence type="ECO:0000256" key="13">
    <source>
        <dbReference type="PROSITE-ProRule" id="PRU00460"/>
    </source>
</evidence>
<organism evidence="19 20">
    <name type="scientific">Acanthoscelides obtectus</name>
    <name type="common">Bean weevil</name>
    <name type="synonym">Bruchus obtectus</name>
    <dbReference type="NCBI Taxonomy" id="200917"/>
    <lineage>
        <taxon>Eukaryota</taxon>
        <taxon>Metazoa</taxon>
        <taxon>Ecdysozoa</taxon>
        <taxon>Arthropoda</taxon>
        <taxon>Hexapoda</taxon>
        <taxon>Insecta</taxon>
        <taxon>Pterygota</taxon>
        <taxon>Neoptera</taxon>
        <taxon>Endopterygota</taxon>
        <taxon>Coleoptera</taxon>
        <taxon>Polyphaga</taxon>
        <taxon>Cucujiformia</taxon>
        <taxon>Chrysomeloidea</taxon>
        <taxon>Chrysomelidae</taxon>
        <taxon>Bruchinae</taxon>
        <taxon>Bruchini</taxon>
        <taxon>Acanthoscelides</taxon>
    </lineage>
</organism>
<feature type="domain" description="Laminin EGF-like" evidence="16">
    <location>
        <begin position="392"/>
        <end position="438"/>
    </location>
</feature>
<evidence type="ECO:0000259" key="18">
    <source>
        <dbReference type="PROSITE" id="PS51117"/>
    </source>
</evidence>
<evidence type="ECO:0000256" key="1">
    <source>
        <dbReference type="ARBA" id="ARBA00002418"/>
    </source>
</evidence>
<feature type="disulfide bond" evidence="13">
    <location>
        <begin position="740"/>
        <end position="749"/>
    </location>
</feature>
<dbReference type="PROSITE" id="PS51115">
    <property type="entry name" value="LAMININ_IVA"/>
    <property type="match status" value="1"/>
</dbReference>
<dbReference type="GO" id="GO:0007155">
    <property type="term" value="P:cell adhesion"/>
    <property type="evidence" value="ECO:0007669"/>
    <property type="project" value="UniProtKB-KW"/>
</dbReference>
<dbReference type="Gene3D" id="2.60.120.260">
    <property type="entry name" value="Galactose-binding domain-like"/>
    <property type="match status" value="1"/>
</dbReference>
<dbReference type="FunFam" id="2.10.25.10:FF:000074">
    <property type="entry name" value="Laminin subunit alpha"/>
    <property type="match status" value="1"/>
</dbReference>
<dbReference type="PROSITE" id="PS01248">
    <property type="entry name" value="EGF_LAM_1"/>
    <property type="match status" value="5"/>
</dbReference>
<dbReference type="EMBL" id="CAKOFQ010007365">
    <property type="protein sequence ID" value="CAH1999426.1"/>
    <property type="molecule type" value="Genomic_DNA"/>
</dbReference>
<comment type="function">
    <text evidence="1">Binding to cells via a high affinity receptor, laminin is thought to mediate the attachment, migration and organization of cells into tissues during embryonic development by interacting with other extracellular matrix components.</text>
</comment>
<evidence type="ECO:0000256" key="10">
    <source>
        <dbReference type="ARBA" id="ARBA00023157"/>
    </source>
</evidence>
<feature type="disulfide bond" evidence="13">
    <location>
        <begin position="936"/>
        <end position="953"/>
    </location>
</feature>
<dbReference type="FunFam" id="2.10.25.10:FF:000105">
    <property type="entry name" value="laminin subunit gamma-1"/>
    <property type="match status" value="2"/>
</dbReference>
<feature type="chain" id="PRO_5040169436" description="Laminin subunit gamma-1" evidence="15">
    <location>
        <begin position="21"/>
        <end position="1614"/>
    </location>
</feature>
<feature type="domain" description="Laminin EGF-like" evidence="16">
    <location>
        <begin position="934"/>
        <end position="981"/>
    </location>
</feature>
<feature type="disulfide bond" evidence="13">
    <location>
        <begin position="934"/>
        <end position="946"/>
    </location>
</feature>
<evidence type="ECO:0000259" key="17">
    <source>
        <dbReference type="PROSITE" id="PS51115"/>
    </source>
</evidence>
<accession>A0A9P0PZ50</accession>
<evidence type="ECO:0000256" key="12">
    <source>
        <dbReference type="ARBA" id="ARBA00023292"/>
    </source>
</evidence>
<evidence type="ECO:0000313" key="20">
    <source>
        <dbReference type="Proteomes" id="UP001152888"/>
    </source>
</evidence>
<evidence type="ECO:0000256" key="2">
    <source>
        <dbReference type="ARBA" id="ARBA00004302"/>
    </source>
</evidence>
<dbReference type="InterPro" id="IPR002049">
    <property type="entry name" value="LE_dom"/>
</dbReference>
<dbReference type="GO" id="GO:0007411">
    <property type="term" value="P:axon guidance"/>
    <property type="evidence" value="ECO:0007669"/>
    <property type="project" value="TreeGrafter"/>
</dbReference>
<sequence>MRLPVIFLFFFVGGIEIASGQDGDQTPAIGIKGTKCYDDFLRPQRCKPEFENVAFGLQMEATNTCGDNGPTEYCEQTGVAGTKLCDVCVAGQHQARYLTDRHNQDSPTWWQSETMLEGIQWPNQVNLTLRFGKAFDITYIRIWFWSPRPESFYISKKTTADGPWIPYQYYSTTCRDTYGLPDMQHTRRGDEARPLCTSEYSDISPLRGGNVVFGTLEGRPSAYSLDATPELLEWVTATEIMITLDRLNTFGDEQFGDEKVLKSYFYAIADVAVGGKCKCNGHASECIDLVDDYGAKRKVCKCQHNTAGPDCNECLHFYNDAPWSRANTTHAHECKQCNCNGYSNRCYFDQALYDQTGHGGHCLDCTANRDGPNCERCRDNYYMKEDGYCISCDCDPTGSRSLQCNQEGACQCKPGVAGAKCDRCAPDHYDFSSNGCKQCGCSEEGSVGDEPSCDTITGECFCKENVEGKRCKECKPGYFDLDKSNRFGCTPCFCYGHSSQCKSAPGYARFMVESLFSKSGEGWTAEDQFGRNVTVAYESATHSISVKAYTDEIAYFVAPQRYLGNQRASYNQLLEFTLRTADDRPIPSAMDIILEGSGRVISNTIFAQQNRLPSTQDQKYAFRLHEHPDYGWQPKLSSISFISVLSDLKAIKIKGTYTPEGTGFLSRVKLETAIRGLSGEPALWMEICDCPTGYVGQFCESCAPGFKHSPALGGSFMPCVPCDCNNHSSFCDSETGRCKCDHNTTGDNCEICDRGFYGNALAGTPNDCLPCGCREGGPCVQIDDSTVMCTECPAGYTGHKCDSCSDGYYGDPTGRLGPPSPCKPCNCNENVDPNAIGNCNTITGECLKCIHNTAGKKCETCLPGFYGNALALPKGDCKRCQCYPPGTDHSPSGSLVCDQITGVCICKHRVVGKNCNQCEDGYYDLHNEDGCQPCNCDPIGAVNSTCSVFSGQCFCRPGVTGLRCDHCESRKYGFSTEGCKDCDCDPMGSKEPQCDATGQCPCLENVEGIRCDRCKENKYDRHRGCVDCPECYNLVQSAVRNHEEKLDILDEILDEIENQPTVITDEDFPGRLENTKTEINELHLQAKKLTGEKSLPNQVSDIDHRAKELQKALSDVDENIYSSKITNDVAKTNIGHADEIIEEANEKLSDITLIYENEGLDALEEATERAKFVGQQSQKMTDIAQEARSIAEELDRNADDIVSKGQEAKNVSITAYDDVKEAFSKQVTMSEALRSLKNNLAKTELNLIKSKDWMEEVNEKAEEVNKNALALLTEVKNLAIPEVDIVEVKRKSDTLKEKAYTLSNITEEMFGECEKLRKQADRNSAGGSEILQSAKDQRDEINDLRNDLVFCDSQVKGTINLWNEILEGAETNYKLLTEFDTQTQKSKFEAETALKSISEIEEIINKIQADTEYAQANLDEGRSNADSALEKAIQADQLAKETSEKAEQIKMEAEQLFLNTTSLSEEADLMFDRVLNTEGELKNLLEQTRSNESLVEEAKEKVGRAEKDTESVSKKVKSLLSDVEAIMSELQNSPEINEVDVKKLEQEIEKMEIRIRDARLEERLENLQKEHKLQTELKEQYKTQITLLQAEVDSIEEVVKALPDECFSSVELEP</sequence>
<evidence type="ECO:0000256" key="5">
    <source>
        <dbReference type="ARBA" id="ARBA00022729"/>
    </source>
</evidence>
<keyword evidence="5 15" id="KW-0732">Signal</keyword>
<feature type="disulfide bond" evidence="13">
    <location>
        <begin position="1002"/>
        <end position="1011"/>
    </location>
</feature>
<evidence type="ECO:0000259" key="16">
    <source>
        <dbReference type="PROSITE" id="PS50027"/>
    </source>
</evidence>
<dbReference type="InterPro" id="IPR050440">
    <property type="entry name" value="Laminin/Netrin_ECM"/>
</dbReference>
<feature type="coiled-coil region" evidence="14">
    <location>
        <begin position="1039"/>
        <end position="1092"/>
    </location>
</feature>
<dbReference type="GO" id="GO:0009887">
    <property type="term" value="P:animal organ morphogenesis"/>
    <property type="evidence" value="ECO:0007669"/>
    <property type="project" value="TreeGrafter"/>
</dbReference>
<feature type="disulfide bond" evidence="13">
    <location>
        <begin position="462"/>
        <end position="471"/>
    </location>
</feature>
<dbReference type="FunFam" id="2.10.25.10:FF:000166">
    <property type="entry name" value="laminin subunit gamma-1"/>
    <property type="match status" value="1"/>
</dbReference>
<keyword evidence="6" id="KW-0677">Repeat</keyword>
<keyword evidence="7" id="KW-0084">Basement membrane</keyword>
<evidence type="ECO:0000256" key="4">
    <source>
        <dbReference type="ARBA" id="ARBA00022530"/>
    </source>
</evidence>
<dbReference type="CDD" id="cd00055">
    <property type="entry name" value="EGF_Lam"/>
    <property type="match status" value="8"/>
</dbReference>
<keyword evidence="11" id="KW-0325">Glycoprotein</keyword>
<dbReference type="InterPro" id="IPR000034">
    <property type="entry name" value="Laminin_IV"/>
</dbReference>
<keyword evidence="20" id="KW-1185">Reference proteome</keyword>
<comment type="subcellular location">
    <subcellularLocation>
        <location evidence="2">Secreted</location>
        <location evidence="2">Extracellular space</location>
        <location evidence="2">Extracellular matrix</location>
        <location evidence="2">Basement membrane</location>
    </subcellularLocation>
</comment>
<dbReference type="Pfam" id="PF00053">
    <property type="entry name" value="EGF_laminin"/>
    <property type="match status" value="11"/>
</dbReference>
<comment type="caution">
    <text evidence="19">The sequence shown here is derived from an EMBL/GenBank/DDBJ whole genome shotgun (WGS) entry which is preliminary data.</text>
</comment>
<dbReference type="InterPro" id="IPR008211">
    <property type="entry name" value="Laminin_N"/>
</dbReference>
<dbReference type="PROSITE" id="PS51117">
    <property type="entry name" value="LAMININ_NTER"/>
    <property type="match status" value="1"/>
</dbReference>
<dbReference type="FunFam" id="2.10.25.10:FF:000174">
    <property type="entry name" value="Laminin subunit gamma-1"/>
    <property type="match status" value="1"/>
</dbReference>
<evidence type="ECO:0000256" key="9">
    <source>
        <dbReference type="ARBA" id="ARBA00023054"/>
    </source>
</evidence>
<dbReference type="SUPFAM" id="SSF57196">
    <property type="entry name" value="EGF/Laminin"/>
    <property type="match status" value="9"/>
</dbReference>
<dbReference type="Pfam" id="PF00052">
    <property type="entry name" value="Laminin_B"/>
    <property type="match status" value="1"/>
</dbReference>
<feature type="disulfide bond" evidence="13">
    <location>
        <begin position="955"/>
        <end position="964"/>
    </location>
</feature>
<feature type="disulfide bond" evidence="13">
    <location>
        <begin position="906"/>
        <end position="915"/>
    </location>
</feature>
<evidence type="ECO:0000256" key="3">
    <source>
        <dbReference type="ARBA" id="ARBA00022525"/>
    </source>
</evidence>
<dbReference type="OrthoDB" id="430826at2759"/>
<evidence type="ECO:0000256" key="7">
    <source>
        <dbReference type="ARBA" id="ARBA00022869"/>
    </source>
</evidence>
<evidence type="ECO:0000256" key="8">
    <source>
        <dbReference type="ARBA" id="ARBA00022889"/>
    </source>
</evidence>
<dbReference type="PANTHER" id="PTHR10574:SF435">
    <property type="entry name" value="LAMININ SUBUNIT GAMMA-1"/>
    <property type="match status" value="1"/>
</dbReference>
<keyword evidence="4" id="KW-0272">Extracellular matrix</keyword>
<evidence type="ECO:0000256" key="11">
    <source>
        <dbReference type="ARBA" id="ARBA00023180"/>
    </source>
</evidence>
<dbReference type="SMART" id="SM00281">
    <property type="entry name" value="LamB"/>
    <property type="match status" value="1"/>
</dbReference>
<feature type="disulfide bond" evidence="13">
    <location>
        <begin position="849"/>
        <end position="858"/>
    </location>
</feature>
<gene>
    <name evidence="19" type="ORF">ACAOBT_LOCUS24959</name>
</gene>
<dbReference type="Pfam" id="PF00055">
    <property type="entry name" value="Laminin_N"/>
    <property type="match status" value="1"/>
</dbReference>
<dbReference type="SMART" id="SM00181">
    <property type="entry name" value="EGF"/>
    <property type="match status" value="4"/>
</dbReference>
<feature type="domain" description="Laminin N-terminal" evidence="18">
    <location>
        <begin position="42"/>
        <end position="276"/>
    </location>
</feature>
<feature type="domain" description="Laminin EGF-like" evidence="16">
    <location>
        <begin position="880"/>
        <end position="933"/>
    </location>
</feature>
<feature type="domain" description="Laminin EGF-like" evidence="16">
    <location>
        <begin position="439"/>
        <end position="491"/>
    </location>
</feature>
<dbReference type="FunFam" id="2.60.120.260:FF:000018">
    <property type="entry name" value="Laminin subunit gamma 1"/>
    <property type="match status" value="1"/>
</dbReference>
<dbReference type="PROSITE" id="PS50027">
    <property type="entry name" value="EGF_LAM_2"/>
    <property type="match status" value="7"/>
</dbReference>
<dbReference type="Gene3D" id="2.10.25.10">
    <property type="entry name" value="Laminin"/>
    <property type="match status" value="10"/>
</dbReference>
<dbReference type="GO" id="GO:0009888">
    <property type="term" value="P:tissue development"/>
    <property type="evidence" value="ECO:0007669"/>
    <property type="project" value="TreeGrafter"/>
</dbReference>
<evidence type="ECO:0000256" key="6">
    <source>
        <dbReference type="ARBA" id="ARBA00022737"/>
    </source>
</evidence>
<protein>
    <recommendedName>
        <fullName evidence="21">Laminin subunit gamma-1</fullName>
    </recommendedName>
</protein>
<evidence type="ECO:0000256" key="14">
    <source>
        <dbReference type="SAM" id="Coils"/>
    </source>
</evidence>
<feature type="disulfide bond" evidence="13">
    <location>
        <begin position="392"/>
        <end position="404"/>
    </location>
</feature>
<dbReference type="PRINTS" id="PR00011">
    <property type="entry name" value="EGFLAMININ"/>
</dbReference>
<keyword evidence="10 13" id="KW-1015">Disulfide bond</keyword>
<dbReference type="PANTHER" id="PTHR10574">
    <property type="entry name" value="NETRIN/LAMININ-RELATED"/>
    <property type="match status" value="1"/>
</dbReference>